<keyword evidence="2" id="KW-1133">Transmembrane helix</keyword>
<dbReference type="InterPro" id="IPR002931">
    <property type="entry name" value="Transglutaminase-like"/>
</dbReference>
<evidence type="ECO:0000259" key="3">
    <source>
        <dbReference type="Pfam" id="PF01841"/>
    </source>
</evidence>
<keyword evidence="2" id="KW-0812">Transmembrane</keyword>
<feature type="transmembrane region" description="Helical" evidence="2">
    <location>
        <begin position="71"/>
        <end position="89"/>
    </location>
</feature>
<feature type="transmembrane region" description="Helical" evidence="2">
    <location>
        <begin position="133"/>
        <end position="152"/>
    </location>
</feature>
<feature type="domain" description="Transglutaminase-like" evidence="3">
    <location>
        <begin position="536"/>
        <end position="619"/>
    </location>
</feature>
<organism evidence="4 5">
    <name type="scientific">Leucobacter aridicollis</name>
    <dbReference type="NCBI Taxonomy" id="283878"/>
    <lineage>
        <taxon>Bacteria</taxon>
        <taxon>Bacillati</taxon>
        <taxon>Actinomycetota</taxon>
        <taxon>Actinomycetes</taxon>
        <taxon>Micrococcales</taxon>
        <taxon>Microbacteriaceae</taxon>
        <taxon>Leucobacter</taxon>
    </lineage>
</organism>
<feature type="transmembrane region" description="Helical" evidence="2">
    <location>
        <begin position="46"/>
        <end position="64"/>
    </location>
</feature>
<name>A0A852RCR9_9MICO</name>
<evidence type="ECO:0000313" key="4">
    <source>
        <dbReference type="EMBL" id="NYD28189.1"/>
    </source>
</evidence>
<feature type="transmembrane region" description="Helical" evidence="2">
    <location>
        <begin position="199"/>
        <end position="217"/>
    </location>
</feature>
<evidence type="ECO:0000256" key="1">
    <source>
        <dbReference type="SAM" id="MobiDB-lite"/>
    </source>
</evidence>
<sequence length="839" mass="87163">MSRDRGRRAAGGRSAGGTLGAVALAVGAVCIAVVAAWPIYETTQLWAVAGVAAATALVVVWLGTTLRWGGFTLVALVLAFVALVVPVATPHVLGSRPDVWGIIRGLGDALAAVALGWKQLLTLTLPVGSYQTVLVPFFLLVFVVVAASTALARGGRRAAVSAALPPLALVLFGTVFGSSAVSAPLSLGPLTVAAPRETGIWIGALAAAAAWMVWTAGRDRRDALKRGRIARTAAPAGGAGIGAVRRSALVRGGSAVLVAAIAVTAGAVAAPALAGSTRAVPRDSIDPEIVVREQVSPLAEYRSLKRDDALTSELFRVEGSGALPGRLRIAVLDGYDGVDFFVGDPTGTGRFTRFPSGSRVTEPAKISVRIGPGYAGVWVPLASPLAAPPQFRGERAAELADSFYVNRDTGAAVAVPTAAGLKDGDAFTATVSAAPDAVLAAEPASPQPLIDREAFPQLTRWLEMQGVSPSANGLETVIAALRARGYLSHSLTDGDGENAWLTDAGGDAPTAFVSSPGGHSTARIEQLFSQLIEQQEAAGDRAPDAELVAAIGDDEQFAAAAALVARALGYESRVVIGVRLGQENAGVPGVPACAEVCEGRHVAAWIEAKGADGVWAPLDVSPQTEVPPLLVQKGEQLPEFPTTPEERDASESDPPVGSSNDNGAAEDEPEPPAGEGVWPIVRTALLLGAAAALVALAALFIPLVKRLRRRARARQPLPELRALGAWNELLDAYTDTGHRPRVDGSRSDTVAELADAGLSPERGAWIAATVDQAVYAREGVADETAEQLWVTVREHIRERNAQVGFWGRLRSQYWLGSFLPPATARHRPRTSPRPEGASS</sequence>
<evidence type="ECO:0000256" key="2">
    <source>
        <dbReference type="SAM" id="Phobius"/>
    </source>
</evidence>
<feature type="transmembrane region" description="Helical" evidence="2">
    <location>
        <begin position="164"/>
        <end position="187"/>
    </location>
</feature>
<dbReference type="SUPFAM" id="SSF54001">
    <property type="entry name" value="Cysteine proteinases"/>
    <property type="match status" value="1"/>
</dbReference>
<feature type="region of interest" description="Disordered" evidence="1">
    <location>
        <begin position="639"/>
        <end position="675"/>
    </location>
</feature>
<feature type="transmembrane region" description="Helical" evidence="2">
    <location>
        <begin position="255"/>
        <end position="274"/>
    </location>
</feature>
<dbReference type="InterPro" id="IPR038765">
    <property type="entry name" value="Papain-like_cys_pep_sf"/>
</dbReference>
<accession>A0A852RCR9</accession>
<dbReference type="AlphaFoldDB" id="A0A852RCR9"/>
<reference evidence="4 5" key="1">
    <citation type="submission" date="2020-07" db="EMBL/GenBank/DDBJ databases">
        <title>Sequencing the genomes of 1000 actinobacteria strains.</title>
        <authorList>
            <person name="Klenk H.-P."/>
        </authorList>
    </citation>
    <scope>NUCLEOTIDE SEQUENCE [LARGE SCALE GENOMIC DNA]</scope>
    <source>
        <strain evidence="4 5">DSM 17380</strain>
    </source>
</reference>
<protein>
    <recommendedName>
        <fullName evidence="3">Transglutaminase-like domain-containing protein</fullName>
    </recommendedName>
</protein>
<feature type="transmembrane region" description="Helical" evidence="2">
    <location>
        <begin position="684"/>
        <end position="704"/>
    </location>
</feature>
<comment type="caution">
    <text evidence="4">The sequence shown here is derived from an EMBL/GenBank/DDBJ whole genome shotgun (WGS) entry which is preliminary data.</text>
</comment>
<feature type="transmembrane region" description="Helical" evidence="2">
    <location>
        <begin position="21"/>
        <end position="40"/>
    </location>
</feature>
<keyword evidence="5" id="KW-1185">Reference proteome</keyword>
<dbReference type="RefSeq" id="WP_185987879.1">
    <property type="nucleotide sequence ID" value="NZ_BAAALZ010000006.1"/>
</dbReference>
<evidence type="ECO:0000313" key="5">
    <source>
        <dbReference type="Proteomes" id="UP000586095"/>
    </source>
</evidence>
<proteinExistence type="predicted"/>
<keyword evidence="2" id="KW-0472">Membrane</keyword>
<dbReference type="Proteomes" id="UP000586095">
    <property type="component" value="Unassembled WGS sequence"/>
</dbReference>
<gene>
    <name evidence="4" type="ORF">BJ960_002992</name>
</gene>
<dbReference type="EMBL" id="JACCBD010000001">
    <property type="protein sequence ID" value="NYD28189.1"/>
    <property type="molecule type" value="Genomic_DNA"/>
</dbReference>
<dbReference type="Pfam" id="PF01841">
    <property type="entry name" value="Transglut_core"/>
    <property type="match status" value="1"/>
</dbReference>